<protein>
    <submittedName>
        <fullName evidence="2">TerY-3</fullName>
    </submittedName>
</protein>
<geneLocation type="plasmid" evidence="2">
    <name>p8025</name>
</geneLocation>
<dbReference type="InterPro" id="IPR028274">
    <property type="entry name" value="TerY-C"/>
</dbReference>
<dbReference type="CDD" id="cd01464">
    <property type="entry name" value="vWA_subfamily"/>
    <property type="match status" value="1"/>
</dbReference>
<dbReference type="Gene3D" id="3.40.50.410">
    <property type="entry name" value="von Willebrand factor, type A domain"/>
    <property type="match status" value="1"/>
</dbReference>
<dbReference type="InterPro" id="IPR002035">
    <property type="entry name" value="VWF_A"/>
</dbReference>
<name>A0A0G3B4Q2_SALTM</name>
<dbReference type="Pfam" id="PF15616">
    <property type="entry name" value="TerY_C"/>
    <property type="match status" value="1"/>
</dbReference>
<dbReference type="EMBL" id="KP899803">
    <property type="protein sequence ID" value="AKJ19792.1"/>
    <property type="molecule type" value="Genomic_DNA"/>
</dbReference>
<dbReference type="InterPro" id="IPR036465">
    <property type="entry name" value="vWFA_dom_sf"/>
</dbReference>
<keyword evidence="2" id="KW-0614">Plasmid</keyword>
<sequence>MPEQIPSHLLHQKYSWCSDRQEGAALPGKRLPLQNRFLLTVTSRTRDIMRRLPVFFVLDCSESMIGENLKKMTDGLQMIVGDLRKDPHALETAWVSVIAFAGIARTIVPLHEIASFYPPRLPVGGGTSLGAALRELTVQIDTQVRKTTHETKGDWKPVVYLLTDGRPTDDTTLEVKRWKNNYASKVNLIAVGLGPSADLNILRQLTENVMLFTESQEGDFTRFIKWITASVTAHSRSVGDEKQPELSQTEYIVRLSKDEYVKAYDENCVTLTGRCSKTRRPYLMKYERPPARVSGLDFNLNLNNFNIAGCYPIDEDYFAWSDATATDLQVNTSELHGVPGCPHCGNASAFAMCSCGKLLCIDGPDDVICPWCEKGLSFSNDGGNTNFDVNRGRG</sequence>
<dbReference type="Pfam" id="PF00092">
    <property type="entry name" value="VWA"/>
    <property type="match status" value="1"/>
</dbReference>
<dbReference type="SUPFAM" id="SSF53300">
    <property type="entry name" value="vWA-like"/>
    <property type="match status" value="1"/>
</dbReference>
<reference evidence="2" key="1">
    <citation type="submission" date="2015-03" db="EMBL/GenBank/DDBJ databases">
        <title>Complete genome sequences of four Salmonella Typhimurium IncHI1 plasmids and their characteristics.</title>
        <authorList>
            <person name="Kubasova T."/>
            <person name="Matiasovicova J."/>
            <person name="Cejkova D."/>
            <person name="Sekelova Z."/>
            <person name="Polansky O."/>
            <person name="Medvecky M."/>
            <person name="Rychlik I."/>
            <person name="Juricova H."/>
        </authorList>
    </citation>
    <scope>NUCLEOTIDE SEQUENCE</scope>
    <source>
        <strain evidence="2">8025</strain>
        <plasmid evidence="2">p8025</plasmid>
    </source>
</reference>
<gene>
    <name evidence="2" type="primary">terY-3</name>
</gene>
<accession>A0A0G3B4Q2</accession>
<dbReference type="SMART" id="SM00327">
    <property type="entry name" value="VWA"/>
    <property type="match status" value="1"/>
</dbReference>
<dbReference type="PROSITE" id="PS50234">
    <property type="entry name" value="VWFA"/>
    <property type="match status" value="1"/>
</dbReference>
<dbReference type="AlphaFoldDB" id="A0A0G3B4Q2"/>
<evidence type="ECO:0000259" key="1">
    <source>
        <dbReference type="PROSITE" id="PS50234"/>
    </source>
</evidence>
<feature type="domain" description="VWFA" evidence="1">
    <location>
        <begin position="53"/>
        <end position="227"/>
    </location>
</feature>
<organism evidence="2">
    <name type="scientific">Salmonella typhimurium</name>
    <dbReference type="NCBI Taxonomy" id="90371"/>
    <lineage>
        <taxon>Bacteria</taxon>
        <taxon>Pseudomonadati</taxon>
        <taxon>Pseudomonadota</taxon>
        <taxon>Gammaproteobacteria</taxon>
        <taxon>Enterobacterales</taxon>
        <taxon>Enterobacteriaceae</taxon>
        <taxon>Salmonella</taxon>
    </lineage>
</organism>
<evidence type="ECO:0000313" key="2">
    <source>
        <dbReference type="EMBL" id="AKJ19792.1"/>
    </source>
</evidence>
<proteinExistence type="predicted"/>